<evidence type="ECO:0000313" key="17">
    <source>
        <dbReference type="EMBL" id="GIO69998.1"/>
    </source>
</evidence>
<keyword evidence="11 14" id="KW-1133">Transmembrane helix</keyword>
<feature type="transmembrane region" description="Helical" evidence="14">
    <location>
        <begin position="12"/>
        <end position="33"/>
    </location>
</feature>
<comment type="catalytic activity">
    <reaction evidence="1">
        <text>ATP + protein L-histidine = ADP + protein N-phospho-L-histidine.</text>
        <dbReference type="EC" id="2.7.13.3"/>
    </reaction>
</comment>
<dbReference type="SMART" id="SM00387">
    <property type="entry name" value="HATPase_c"/>
    <property type="match status" value="1"/>
</dbReference>
<dbReference type="CDD" id="cd06225">
    <property type="entry name" value="HAMP"/>
    <property type="match status" value="1"/>
</dbReference>
<protein>
    <recommendedName>
        <fullName evidence="3">histidine kinase</fullName>
        <ecNumber evidence="3">2.7.13.3</ecNumber>
    </recommendedName>
</protein>
<feature type="domain" description="HAMP" evidence="16">
    <location>
        <begin position="84"/>
        <end position="136"/>
    </location>
</feature>
<dbReference type="PANTHER" id="PTHR45528">
    <property type="entry name" value="SENSOR HISTIDINE KINASE CPXA"/>
    <property type="match status" value="1"/>
</dbReference>
<evidence type="ECO:0000256" key="8">
    <source>
        <dbReference type="ARBA" id="ARBA00022741"/>
    </source>
</evidence>
<dbReference type="InterPro" id="IPR005467">
    <property type="entry name" value="His_kinase_dom"/>
</dbReference>
<feature type="transmembrane region" description="Helical" evidence="14">
    <location>
        <begin position="53"/>
        <end position="82"/>
    </location>
</feature>
<dbReference type="Pfam" id="PF02518">
    <property type="entry name" value="HATPase_c"/>
    <property type="match status" value="1"/>
</dbReference>
<keyword evidence="6" id="KW-0808">Transferase</keyword>
<dbReference type="SMART" id="SM00388">
    <property type="entry name" value="HisKA"/>
    <property type="match status" value="1"/>
</dbReference>
<dbReference type="PROSITE" id="PS50109">
    <property type="entry name" value="HIS_KIN"/>
    <property type="match status" value="1"/>
</dbReference>
<dbReference type="CDD" id="cd00075">
    <property type="entry name" value="HATPase"/>
    <property type="match status" value="1"/>
</dbReference>
<sequence length="375" mass="42551">MNAKYISTIRWKFIWAFLLSMVSGAAVLMAGYQLVNFMVYSNSAPPSAPYTRILRWIINHIGSGPLMAVAGIVSFLIFFFIFTRKVISYLEEITAGIQQITKLGESHRIEVRTADELGVLAENINVMSERLQHSLMEERAAVQAKNDLITGVSHDLRTPLTSILGFLEVIEQDRCRDELEMRYYVDIAYQKTLVLRKLIDDLFEYTRVSGGGPPLVLERLDLKAFVRQLAEEAVPELNLAGMTYTVHDQTNETLWIEAAPYELVRAYENLITNAIRYGKSGKKLEISFAREKDEAVVRISNFGDMIAEKDLPHIFERFYRAERSRSQHTGGSGLGLAIAKGIVDRHHGTISAQSDTYRTDFITRFPLCREQKESA</sequence>
<dbReference type="EMBL" id="BORW01000043">
    <property type="protein sequence ID" value="GIO69998.1"/>
    <property type="molecule type" value="Genomic_DNA"/>
</dbReference>
<feature type="domain" description="Histidine kinase" evidence="15">
    <location>
        <begin position="151"/>
        <end position="369"/>
    </location>
</feature>
<dbReference type="InterPro" id="IPR036097">
    <property type="entry name" value="HisK_dim/P_sf"/>
</dbReference>
<evidence type="ECO:0000256" key="3">
    <source>
        <dbReference type="ARBA" id="ARBA00012438"/>
    </source>
</evidence>
<evidence type="ECO:0000256" key="12">
    <source>
        <dbReference type="ARBA" id="ARBA00023012"/>
    </source>
</evidence>
<evidence type="ECO:0000256" key="2">
    <source>
        <dbReference type="ARBA" id="ARBA00004651"/>
    </source>
</evidence>
<comment type="caution">
    <text evidence="17">The sequence shown here is derived from an EMBL/GenBank/DDBJ whole genome shotgun (WGS) entry which is preliminary data.</text>
</comment>
<reference evidence="17 18" key="1">
    <citation type="submission" date="2021-03" db="EMBL/GenBank/DDBJ databases">
        <title>Antimicrobial resistance genes in bacteria isolated from Japanese honey, and their potential for conferring macrolide and lincosamide resistance in the American foulbrood pathogen Paenibacillus larvae.</title>
        <authorList>
            <person name="Okamoto M."/>
            <person name="Kumagai M."/>
            <person name="Kanamori H."/>
            <person name="Takamatsu D."/>
        </authorList>
    </citation>
    <scope>NUCLEOTIDE SEQUENCE [LARGE SCALE GENOMIC DNA]</scope>
    <source>
        <strain evidence="17 18">J21TS3</strain>
    </source>
</reference>
<keyword evidence="8" id="KW-0547">Nucleotide-binding</keyword>
<organism evidence="17 18">
    <name type="scientific">Paenibacillus cookii</name>
    <dbReference type="NCBI Taxonomy" id="157839"/>
    <lineage>
        <taxon>Bacteria</taxon>
        <taxon>Bacillati</taxon>
        <taxon>Bacillota</taxon>
        <taxon>Bacilli</taxon>
        <taxon>Bacillales</taxon>
        <taxon>Paenibacillaceae</taxon>
        <taxon>Paenibacillus</taxon>
    </lineage>
</organism>
<evidence type="ECO:0000256" key="6">
    <source>
        <dbReference type="ARBA" id="ARBA00022679"/>
    </source>
</evidence>
<dbReference type="PANTHER" id="PTHR45528:SF1">
    <property type="entry name" value="SENSOR HISTIDINE KINASE CPXA"/>
    <property type="match status" value="1"/>
</dbReference>
<evidence type="ECO:0000256" key="11">
    <source>
        <dbReference type="ARBA" id="ARBA00022989"/>
    </source>
</evidence>
<dbReference type="SUPFAM" id="SSF158472">
    <property type="entry name" value="HAMP domain-like"/>
    <property type="match status" value="1"/>
</dbReference>
<dbReference type="InterPro" id="IPR036890">
    <property type="entry name" value="HATPase_C_sf"/>
</dbReference>
<dbReference type="Pfam" id="PF00512">
    <property type="entry name" value="HisKA"/>
    <property type="match status" value="1"/>
</dbReference>
<evidence type="ECO:0000256" key="1">
    <source>
        <dbReference type="ARBA" id="ARBA00000085"/>
    </source>
</evidence>
<evidence type="ECO:0000256" key="9">
    <source>
        <dbReference type="ARBA" id="ARBA00022777"/>
    </source>
</evidence>
<evidence type="ECO:0000256" key="5">
    <source>
        <dbReference type="ARBA" id="ARBA00022553"/>
    </source>
</evidence>
<dbReference type="InterPro" id="IPR004358">
    <property type="entry name" value="Sig_transdc_His_kin-like_C"/>
</dbReference>
<dbReference type="PROSITE" id="PS50885">
    <property type="entry name" value="HAMP"/>
    <property type="match status" value="1"/>
</dbReference>
<dbReference type="PRINTS" id="PR00344">
    <property type="entry name" value="BCTRLSENSOR"/>
</dbReference>
<evidence type="ECO:0000256" key="13">
    <source>
        <dbReference type="ARBA" id="ARBA00023136"/>
    </source>
</evidence>
<dbReference type="InterPro" id="IPR003661">
    <property type="entry name" value="HisK_dim/P_dom"/>
</dbReference>
<keyword evidence="7 14" id="KW-0812">Transmembrane</keyword>
<dbReference type="GO" id="GO:0016301">
    <property type="term" value="F:kinase activity"/>
    <property type="evidence" value="ECO:0007669"/>
    <property type="project" value="UniProtKB-KW"/>
</dbReference>
<dbReference type="SUPFAM" id="SSF55874">
    <property type="entry name" value="ATPase domain of HSP90 chaperone/DNA topoisomerase II/histidine kinase"/>
    <property type="match status" value="1"/>
</dbReference>
<comment type="subcellular location">
    <subcellularLocation>
        <location evidence="2">Cell membrane</location>
        <topology evidence="2">Multi-pass membrane protein</topology>
    </subcellularLocation>
</comment>
<gene>
    <name evidence="17" type="primary">vanS</name>
    <name evidence="17" type="ORF">J21TS3_48190</name>
</gene>
<dbReference type="Proteomes" id="UP000680638">
    <property type="component" value="Unassembled WGS sequence"/>
</dbReference>
<evidence type="ECO:0000313" key="18">
    <source>
        <dbReference type="Proteomes" id="UP000680638"/>
    </source>
</evidence>
<dbReference type="SUPFAM" id="SSF47384">
    <property type="entry name" value="Homodimeric domain of signal transducing histidine kinase"/>
    <property type="match status" value="1"/>
</dbReference>
<keyword evidence="5" id="KW-0597">Phosphoprotein</keyword>
<keyword evidence="13 14" id="KW-0472">Membrane</keyword>
<dbReference type="InterPro" id="IPR050398">
    <property type="entry name" value="HssS/ArlS-like"/>
</dbReference>
<proteinExistence type="predicted"/>
<keyword evidence="12" id="KW-0902">Two-component regulatory system</keyword>
<keyword evidence="4" id="KW-1003">Cell membrane</keyword>
<evidence type="ECO:0000256" key="7">
    <source>
        <dbReference type="ARBA" id="ARBA00022692"/>
    </source>
</evidence>
<dbReference type="CDD" id="cd00082">
    <property type="entry name" value="HisKA"/>
    <property type="match status" value="1"/>
</dbReference>
<dbReference type="Gene3D" id="3.30.565.10">
    <property type="entry name" value="Histidine kinase-like ATPase, C-terminal domain"/>
    <property type="match status" value="1"/>
</dbReference>
<dbReference type="EC" id="2.7.13.3" evidence="3"/>
<keyword evidence="18" id="KW-1185">Reference proteome</keyword>
<evidence type="ECO:0000256" key="10">
    <source>
        <dbReference type="ARBA" id="ARBA00022840"/>
    </source>
</evidence>
<evidence type="ECO:0000259" key="15">
    <source>
        <dbReference type="PROSITE" id="PS50109"/>
    </source>
</evidence>
<keyword evidence="10" id="KW-0067">ATP-binding</keyword>
<evidence type="ECO:0000259" key="16">
    <source>
        <dbReference type="PROSITE" id="PS50885"/>
    </source>
</evidence>
<evidence type="ECO:0000256" key="14">
    <source>
        <dbReference type="SAM" id="Phobius"/>
    </source>
</evidence>
<dbReference type="RefSeq" id="WP_036710567.1">
    <property type="nucleotide sequence ID" value="NZ_BORW01000043.1"/>
</dbReference>
<name>A0ABQ4M3I5_9BACL</name>
<dbReference type="InterPro" id="IPR003660">
    <property type="entry name" value="HAMP_dom"/>
</dbReference>
<dbReference type="InterPro" id="IPR003594">
    <property type="entry name" value="HATPase_dom"/>
</dbReference>
<keyword evidence="9 17" id="KW-0418">Kinase</keyword>
<accession>A0ABQ4M3I5</accession>
<evidence type="ECO:0000256" key="4">
    <source>
        <dbReference type="ARBA" id="ARBA00022475"/>
    </source>
</evidence>
<dbReference type="Gene3D" id="6.10.340.10">
    <property type="match status" value="1"/>
</dbReference>
<dbReference type="SMART" id="SM00304">
    <property type="entry name" value="HAMP"/>
    <property type="match status" value="1"/>
</dbReference>
<dbReference type="Gene3D" id="1.10.287.130">
    <property type="match status" value="1"/>
</dbReference>
<dbReference type="Pfam" id="PF00672">
    <property type="entry name" value="HAMP"/>
    <property type="match status" value="1"/>
</dbReference>